<comment type="caution">
    <text evidence="1">The sequence shown here is derived from an EMBL/GenBank/DDBJ whole genome shotgun (WGS) entry which is preliminary data.</text>
</comment>
<evidence type="ECO:0000313" key="2">
    <source>
        <dbReference type="Proteomes" id="UP000198287"/>
    </source>
</evidence>
<evidence type="ECO:0000313" key="1">
    <source>
        <dbReference type="EMBL" id="OXA48653.1"/>
    </source>
</evidence>
<dbReference type="EMBL" id="LNIX01000011">
    <property type="protein sequence ID" value="OXA48653.1"/>
    <property type="molecule type" value="Genomic_DNA"/>
</dbReference>
<protein>
    <submittedName>
        <fullName evidence="1">Uncharacterized protein</fullName>
    </submittedName>
</protein>
<dbReference type="AlphaFoldDB" id="A0A226DTV5"/>
<keyword evidence="2" id="KW-1185">Reference proteome</keyword>
<gene>
    <name evidence="1" type="ORF">Fcan01_16231</name>
</gene>
<accession>A0A226DTV5</accession>
<organism evidence="1 2">
    <name type="scientific">Folsomia candida</name>
    <name type="common">Springtail</name>
    <dbReference type="NCBI Taxonomy" id="158441"/>
    <lineage>
        <taxon>Eukaryota</taxon>
        <taxon>Metazoa</taxon>
        <taxon>Ecdysozoa</taxon>
        <taxon>Arthropoda</taxon>
        <taxon>Hexapoda</taxon>
        <taxon>Collembola</taxon>
        <taxon>Entomobryomorpha</taxon>
        <taxon>Isotomoidea</taxon>
        <taxon>Isotomidae</taxon>
        <taxon>Proisotominae</taxon>
        <taxon>Folsomia</taxon>
    </lineage>
</organism>
<reference evidence="1 2" key="1">
    <citation type="submission" date="2015-12" db="EMBL/GenBank/DDBJ databases">
        <title>The genome of Folsomia candida.</title>
        <authorList>
            <person name="Faddeeva A."/>
            <person name="Derks M.F."/>
            <person name="Anvar Y."/>
            <person name="Smit S."/>
            <person name="Van Straalen N."/>
            <person name="Roelofs D."/>
        </authorList>
    </citation>
    <scope>NUCLEOTIDE SEQUENCE [LARGE SCALE GENOMIC DNA]</scope>
    <source>
        <strain evidence="1 2">VU population</strain>
        <tissue evidence="1">Whole body</tissue>
    </source>
</reference>
<dbReference type="Proteomes" id="UP000198287">
    <property type="component" value="Unassembled WGS sequence"/>
</dbReference>
<sequence length="180" mass="20300">MDPFLSYTGISYRSIELSLIFPLDSPFEENSWGQSSKSTMSSLPAENGYPQESCGYAGNGYPTRINISKGWDLKFEDNSVHRVNDIFAIVNDEHDLEEMLAGLEVNRNPYVARHTESQIFFANTPLIITRGFMLPFISSTAGQLAQSGLHKFWQDLESTADLVINIKDKTCKSRCRLFCV</sequence>
<proteinExistence type="predicted"/>
<name>A0A226DTV5_FOLCA</name>